<protein>
    <submittedName>
        <fullName evidence="2">Protein dao 5 isoform a</fullName>
    </submittedName>
</protein>
<feature type="compositionally biased region" description="Polar residues" evidence="1">
    <location>
        <begin position="144"/>
        <end position="162"/>
    </location>
</feature>
<feature type="compositionally biased region" description="Acidic residues" evidence="1">
    <location>
        <begin position="544"/>
        <end position="555"/>
    </location>
</feature>
<evidence type="ECO:0000256" key="1">
    <source>
        <dbReference type="SAM" id="MobiDB-lite"/>
    </source>
</evidence>
<feature type="compositionally biased region" description="Polar residues" evidence="1">
    <location>
        <begin position="746"/>
        <end position="755"/>
    </location>
</feature>
<feature type="compositionally biased region" description="Basic and acidic residues" evidence="1">
    <location>
        <begin position="390"/>
        <end position="400"/>
    </location>
</feature>
<feature type="compositionally biased region" description="Polar residues" evidence="1">
    <location>
        <begin position="262"/>
        <end position="279"/>
    </location>
</feature>
<sequence>MEHLAKFIPVGPSNALFSQIRFIQPNDDWLSIQRFKAIEVKLCNVLEKKLPDVISAKPGALESVNGDLTVEDVKVTYNMKKRASLPPFVMVARKDDAKWEARKAQHVDESICKFKDYGGMFERKAVLKSELTVSIRRLTTSELAQQAKVQNSQTTQNTTPRGISSYFKPAAAPRPKTPEEKTALKRLLDRREAKKRRISSSDSESNSASENFEVHKSKRLDRKLAPPPRSETPKNTTSRAEGDAKKFVSLSQPAPEKRVPLQDTTQQGEDRVSATQVSKPTAAAVSRGGSPSVRSGWSRHHDQHRTDAAPREVDKPKASSHRGEKEKAKSHDPPPAAAASSSRSGSGGSSSREKEHRTRTEHKESRERSVASSHSQKVEKESSSSKSGRSGKEKESTQEKSRHHRERRDKHSSSKKTSTSSREDKSTSSKGSSHTQKGREEKSKQTKMKQANIKQLLTDCGIDDSDSDVEVPAPRKACDETSRRSPDSTQQVDVRVVPHTSRSNSTKRESLDDFQSKKDPPQAASSAAKRVKQAENVLSKSLFVEDEENSDEGDDDKSGRETAGKSPATEDDVPTVDVAKQVAQSSPEIDTYEPTPVARPPTDAEDDESGPSKPAGTVVTSDEEVSKLTRTPPRRETYVPSYRRTPTRPEAVSYNPSSPKRQEEKRRRRDPPVEYIPSSIGPTGAAKPSRGRYEEYVPEAVNRSARHQQSTMEYIPTYIPTPKREISSDVSTTTYSPLPLSEVPETRNQSGNSFAPSARVEREIRNARDVKDLEERHIRYLFKKCLPELEGILVGKVESWRRTDYFKGGKAKRSLTYKVFSSPFSDKQTDIILDVLMDEFAHREVSGDYLNQVLLPEFLIRIYMANKGTTAEESDRLMAETRLVHNIPRR</sequence>
<feature type="compositionally biased region" description="Basic and acidic residues" evidence="1">
    <location>
        <begin position="476"/>
        <end position="486"/>
    </location>
</feature>
<accession>A0A224YDI6</accession>
<feature type="compositionally biased region" description="Basic and acidic residues" evidence="1">
    <location>
        <begin position="304"/>
        <end position="332"/>
    </location>
</feature>
<feature type="compositionally biased region" description="Basic residues" evidence="1">
    <location>
        <begin position="401"/>
        <end position="414"/>
    </location>
</feature>
<feature type="region of interest" description="Disordered" evidence="1">
    <location>
        <begin position="144"/>
        <end position="692"/>
    </location>
</feature>
<feature type="compositionally biased region" description="Basic and acidic residues" evidence="1">
    <location>
        <begin position="506"/>
        <end position="520"/>
    </location>
</feature>
<evidence type="ECO:0000313" key="2">
    <source>
        <dbReference type="EMBL" id="MAA15768.1"/>
    </source>
</evidence>
<name>A0A224YDI6_9ACAR</name>
<feature type="region of interest" description="Disordered" evidence="1">
    <location>
        <begin position="739"/>
        <end position="758"/>
    </location>
</feature>
<reference evidence="2" key="1">
    <citation type="journal article" date="2017" name="Parasit. Vectors">
        <title>Sialotranscriptomics of Rhipicephalus zambeziensis reveals intricate expression profiles of secretory proteins and suggests tight temporal transcriptional regulation during blood-feeding.</title>
        <authorList>
            <person name="de Castro M.H."/>
            <person name="de Klerk D."/>
            <person name="Pienaar R."/>
            <person name="Rees D.J.G."/>
            <person name="Mans B.J."/>
        </authorList>
    </citation>
    <scope>NUCLEOTIDE SEQUENCE</scope>
    <source>
        <tissue evidence="2">Salivary glands</tissue>
    </source>
</reference>
<feature type="compositionally biased region" description="Low complexity" evidence="1">
    <location>
        <begin position="200"/>
        <end position="211"/>
    </location>
</feature>
<dbReference type="EMBL" id="GFPF01004622">
    <property type="protein sequence ID" value="MAA15768.1"/>
    <property type="molecule type" value="Transcribed_RNA"/>
</dbReference>
<organism evidence="2">
    <name type="scientific">Rhipicephalus zambeziensis</name>
    <dbReference type="NCBI Taxonomy" id="60191"/>
    <lineage>
        <taxon>Eukaryota</taxon>
        <taxon>Metazoa</taxon>
        <taxon>Ecdysozoa</taxon>
        <taxon>Arthropoda</taxon>
        <taxon>Chelicerata</taxon>
        <taxon>Arachnida</taxon>
        <taxon>Acari</taxon>
        <taxon>Parasitiformes</taxon>
        <taxon>Ixodida</taxon>
        <taxon>Ixodoidea</taxon>
        <taxon>Ixodidae</taxon>
        <taxon>Rhipicephalinae</taxon>
        <taxon>Rhipicephalus</taxon>
        <taxon>Rhipicephalus</taxon>
    </lineage>
</organism>
<feature type="compositionally biased region" description="Basic and acidic residues" evidence="1">
    <location>
        <begin position="176"/>
        <end position="192"/>
    </location>
</feature>
<dbReference type="AlphaFoldDB" id="A0A224YDI6"/>
<feature type="compositionally biased region" description="Basic and acidic residues" evidence="1">
    <location>
        <begin position="351"/>
        <end position="369"/>
    </location>
</feature>
<feature type="compositionally biased region" description="Low complexity" evidence="1">
    <location>
        <begin position="286"/>
        <end position="296"/>
    </location>
</feature>
<proteinExistence type="predicted"/>